<dbReference type="EMBL" id="BGPR01085213">
    <property type="protein sequence ID" value="GBL98481.1"/>
    <property type="molecule type" value="Genomic_DNA"/>
</dbReference>
<proteinExistence type="predicted"/>
<protein>
    <submittedName>
        <fullName evidence="1">Uncharacterized protein</fullName>
    </submittedName>
</protein>
<evidence type="ECO:0000313" key="1">
    <source>
        <dbReference type="EMBL" id="GBL98481.1"/>
    </source>
</evidence>
<name>A0A4Y2C203_ARAVE</name>
<sequence>MEDISLCTNTQENSQEFTSNNSTALSDLATQTVSKSLIMTVTALSIAISSLAFQLSHCRRNSKVAPVDQHILCDPSTVLILVCPTGRAATWNYLVHASVSPFLIEISRKGSHFRESSICGQGRQNGRQDQRSRPGRCRSFHTYPCKTLFPAIRLVRQESDITFL</sequence>
<dbReference type="AlphaFoldDB" id="A0A4Y2C203"/>
<dbReference type="Proteomes" id="UP000499080">
    <property type="component" value="Unassembled WGS sequence"/>
</dbReference>
<organism evidence="1 2">
    <name type="scientific">Araneus ventricosus</name>
    <name type="common">Orbweaver spider</name>
    <name type="synonym">Epeira ventricosa</name>
    <dbReference type="NCBI Taxonomy" id="182803"/>
    <lineage>
        <taxon>Eukaryota</taxon>
        <taxon>Metazoa</taxon>
        <taxon>Ecdysozoa</taxon>
        <taxon>Arthropoda</taxon>
        <taxon>Chelicerata</taxon>
        <taxon>Arachnida</taxon>
        <taxon>Araneae</taxon>
        <taxon>Araneomorphae</taxon>
        <taxon>Entelegynae</taxon>
        <taxon>Araneoidea</taxon>
        <taxon>Araneidae</taxon>
        <taxon>Araneus</taxon>
    </lineage>
</organism>
<reference evidence="1 2" key="1">
    <citation type="journal article" date="2019" name="Sci. Rep.">
        <title>Orb-weaving spider Araneus ventricosus genome elucidates the spidroin gene catalogue.</title>
        <authorList>
            <person name="Kono N."/>
            <person name="Nakamura H."/>
            <person name="Ohtoshi R."/>
            <person name="Moran D.A.P."/>
            <person name="Shinohara A."/>
            <person name="Yoshida Y."/>
            <person name="Fujiwara M."/>
            <person name="Mori M."/>
            <person name="Tomita M."/>
            <person name="Arakawa K."/>
        </authorList>
    </citation>
    <scope>NUCLEOTIDE SEQUENCE [LARGE SCALE GENOMIC DNA]</scope>
</reference>
<comment type="caution">
    <text evidence="1">The sequence shown here is derived from an EMBL/GenBank/DDBJ whole genome shotgun (WGS) entry which is preliminary data.</text>
</comment>
<evidence type="ECO:0000313" key="2">
    <source>
        <dbReference type="Proteomes" id="UP000499080"/>
    </source>
</evidence>
<gene>
    <name evidence="1" type="ORF">AVEN_168525_1</name>
</gene>
<keyword evidence="2" id="KW-1185">Reference proteome</keyword>
<accession>A0A4Y2C203</accession>